<name>A0A1R3JJW3_9ROSI</name>
<reference evidence="3" key="1">
    <citation type="submission" date="2013-09" db="EMBL/GenBank/DDBJ databases">
        <title>Corchorus olitorius genome sequencing.</title>
        <authorList>
            <person name="Alam M."/>
            <person name="Haque M.S."/>
            <person name="Islam M.S."/>
            <person name="Emdad E.M."/>
            <person name="Islam M.M."/>
            <person name="Ahmed B."/>
            <person name="Halim A."/>
            <person name="Hossen Q.M.M."/>
            <person name="Hossain M.Z."/>
            <person name="Ahmed R."/>
            <person name="Khan M.M."/>
            <person name="Islam R."/>
            <person name="Rashid M.M."/>
            <person name="Khan S.A."/>
            <person name="Rahman M.S."/>
            <person name="Alam M."/>
            <person name="Yahiya A.S."/>
            <person name="Khan M.S."/>
            <person name="Azam M.S."/>
            <person name="Haque T."/>
            <person name="Lashkar M.Z.H."/>
            <person name="Akhand A.I."/>
            <person name="Morshed G."/>
            <person name="Roy S."/>
            <person name="Uddin K.S."/>
            <person name="Rabeya T."/>
            <person name="Hossain A.S."/>
            <person name="Chowdhury A."/>
            <person name="Snigdha A.R."/>
            <person name="Mortoza M.S."/>
            <person name="Matin S.A."/>
            <person name="Hoque S.M.E."/>
            <person name="Islam M.K."/>
            <person name="Roy D.K."/>
            <person name="Haider R."/>
            <person name="Moosa M.M."/>
            <person name="Elias S.M."/>
            <person name="Hasan A.M."/>
            <person name="Jahan S."/>
            <person name="Shafiuddin M."/>
            <person name="Mahmood N."/>
            <person name="Shommy N.S."/>
        </authorList>
    </citation>
    <scope>NUCLEOTIDE SEQUENCE [LARGE SCALE GENOMIC DNA]</scope>
    <source>
        <strain evidence="3">cv. O-4</strain>
    </source>
</reference>
<organism evidence="2 3">
    <name type="scientific">Corchorus olitorius</name>
    <dbReference type="NCBI Taxonomy" id="93759"/>
    <lineage>
        <taxon>Eukaryota</taxon>
        <taxon>Viridiplantae</taxon>
        <taxon>Streptophyta</taxon>
        <taxon>Embryophyta</taxon>
        <taxon>Tracheophyta</taxon>
        <taxon>Spermatophyta</taxon>
        <taxon>Magnoliopsida</taxon>
        <taxon>eudicotyledons</taxon>
        <taxon>Gunneridae</taxon>
        <taxon>Pentapetalae</taxon>
        <taxon>rosids</taxon>
        <taxon>malvids</taxon>
        <taxon>Malvales</taxon>
        <taxon>Malvaceae</taxon>
        <taxon>Grewioideae</taxon>
        <taxon>Apeibeae</taxon>
        <taxon>Corchorus</taxon>
    </lineage>
</organism>
<sequence length="98" mass="11015">MDSKSSSKLTRIPIASEPTAWDVKELTRRKLQTDFRSGFIQETRARPPTGSLLPRRLEPTPPTSPLQLSRRSSVMSIAIGRVGYKLQPTTHNPNERTS</sequence>
<evidence type="ECO:0000313" key="2">
    <source>
        <dbReference type="EMBL" id="OMO95100.1"/>
    </source>
</evidence>
<dbReference type="EMBL" id="AWUE01015895">
    <property type="protein sequence ID" value="OMO95100.1"/>
    <property type="molecule type" value="Genomic_DNA"/>
</dbReference>
<keyword evidence="3" id="KW-1185">Reference proteome</keyword>
<dbReference type="Proteomes" id="UP000187203">
    <property type="component" value="Unassembled WGS sequence"/>
</dbReference>
<feature type="region of interest" description="Disordered" evidence="1">
    <location>
        <begin position="35"/>
        <end position="70"/>
    </location>
</feature>
<protein>
    <submittedName>
        <fullName evidence="2">Uncharacterized protein</fullName>
    </submittedName>
</protein>
<accession>A0A1R3JJW3</accession>
<evidence type="ECO:0000313" key="3">
    <source>
        <dbReference type="Proteomes" id="UP000187203"/>
    </source>
</evidence>
<gene>
    <name evidence="2" type="ORF">COLO4_16063</name>
</gene>
<dbReference type="AlphaFoldDB" id="A0A1R3JJW3"/>
<proteinExistence type="predicted"/>
<comment type="caution">
    <text evidence="2">The sequence shown here is derived from an EMBL/GenBank/DDBJ whole genome shotgun (WGS) entry which is preliminary data.</text>
</comment>
<evidence type="ECO:0000256" key="1">
    <source>
        <dbReference type="SAM" id="MobiDB-lite"/>
    </source>
</evidence>